<dbReference type="EMBL" id="JAEKNQ010000025">
    <property type="protein sequence ID" value="MBJ7602872.1"/>
    <property type="molecule type" value="Genomic_DNA"/>
</dbReference>
<feature type="transmembrane region" description="Helical" evidence="1">
    <location>
        <begin position="48"/>
        <end position="66"/>
    </location>
</feature>
<keyword evidence="1" id="KW-0812">Transmembrane</keyword>
<keyword evidence="1" id="KW-1133">Transmembrane helix</keyword>
<evidence type="ECO:0000313" key="3">
    <source>
        <dbReference type="Proteomes" id="UP000620075"/>
    </source>
</evidence>
<accession>A0A934NH05</accession>
<reference evidence="2 3" key="1">
    <citation type="submission" date="2020-10" db="EMBL/GenBank/DDBJ databases">
        <title>Ca. Dormibacterota MAGs.</title>
        <authorList>
            <person name="Montgomery K."/>
        </authorList>
    </citation>
    <scope>NUCLEOTIDE SEQUENCE [LARGE SCALE GENOMIC DNA]</scope>
    <source>
        <strain evidence="2">SC8811_S16_3</strain>
    </source>
</reference>
<gene>
    <name evidence="2" type="ORF">JF888_06720</name>
</gene>
<dbReference type="RefSeq" id="WP_338177930.1">
    <property type="nucleotide sequence ID" value="NZ_JAEKNQ010000025.1"/>
</dbReference>
<sequence length="85" mass="9394">MAPRRRPRLAERWEALSTAVQVAISFPPLAILLFAANLGPFNQPLWRSILYGILEGGVLTGLLLTATASERAKRRNPEEGSNQPR</sequence>
<feature type="transmembrane region" description="Helical" evidence="1">
    <location>
        <begin position="12"/>
        <end position="36"/>
    </location>
</feature>
<dbReference type="Proteomes" id="UP000620075">
    <property type="component" value="Unassembled WGS sequence"/>
</dbReference>
<proteinExistence type="predicted"/>
<dbReference type="AlphaFoldDB" id="A0A934NH05"/>
<name>A0A934NH05_9BACT</name>
<comment type="caution">
    <text evidence="2">The sequence shown here is derived from an EMBL/GenBank/DDBJ whole genome shotgun (WGS) entry which is preliminary data.</text>
</comment>
<evidence type="ECO:0000256" key="1">
    <source>
        <dbReference type="SAM" id="Phobius"/>
    </source>
</evidence>
<protein>
    <submittedName>
        <fullName evidence="2">Uncharacterized protein</fullName>
    </submittedName>
</protein>
<organism evidence="2 3">
    <name type="scientific">Candidatus Dormiibacter inghamiae</name>
    <dbReference type="NCBI Taxonomy" id="3127013"/>
    <lineage>
        <taxon>Bacteria</taxon>
        <taxon>Bacillati</taxon>
        <taxon>Candidatus Dormiibacterota</taxon>
        <taxon>Candidatus Dormibacteria</taxon>
        <taxon>Candidatus Dormibacterales</taxon>
        <taxon>Candidatus Dormibacteraceae</taxon>
        <taxon>Candidatus Dormiibacter</taxon>
    </lineage>
</organism>
<evidence type="ECO:0000313" key="2">
    <source>
        <dbReference type="EMBL" id="MBJ7602872.1"/>
    </source>
</evidence>
<keyword evidence="1" id="KW-0472">Membrane</keyword>